<dbReference type="InterPro" id="IPR000064">
    <property type="entry name" value="NLP_P60_dom"/>
</dbReference>
<evidence type="ECO:0000256" key="1">
    <source>
        <dbReference type="ARBA" id="ARBA00007074"/>
    </source>
</evidence>
<protein>
    <recommendedName>
        <fullName evidence="5">NlpC/P60 domain-containing protein</fullName>
    </recommendedName>
</protein>
<organism evidence="6 7">
    <name type="scientific">Flaviaesturariibacter amylovorans</name>
    <dbReference type="NCBI Taxonomy" id="1084520"/>
    <lineage>
        <taxon>Bacteria</taxon>
        <taxon>Pseudomonadati</taxon>
        <taxon>Bacteroidota</taxon>
        <taxon>Chitinophagia</taxon>
        <taxon>Chitinophagales</taxon>
        <taxon>Chitinophagaceae</taxon>
        <taxon>Flaviaestuariibacter</taxon>
    </lineage>
</organism>
<accession>A0ABP8G6Q7</accession>
<dbReference type="InterPro" id="IPR051202">
    <property type="entry name" value="Peptidase_C40"/>
</dbReference>
<sequence>MGGILLAGSVSACSPGGAGNGSVRDTLLVSDSAAAFADSTRLAPMHPDTARPDGTVQRDTAFIAPSAAVDTRNVAPADLVAFSRTLLGTPYVYGSTNPKVGFDCSGFITYVFNHFGISVPRSSIDFTPVGRDVDTADARPGDLILFTGTNHLERHVGHMGIVVGREGGAMQFIHSTSGKAMGVTITPLNEYYVRRFVRVARVF</sequence>
<dbReference type="SUPFAM" id="SSF54001">
    <property type="entry name" value="Cysteine proteinases"/>
    <property type="match status" value="1"/>
</dbReference>
<dbReference type="EMBL" id="BAABGY010000001">
    <property type="protein sequence ID" value="GAA4318577.1"/>
    <property type="molecule type" value="Genomic_DNA"/>
</dbReference>
<evidence type="ECO:0000256" key="2">
    <source>
        <dbReference type="ARBA" id="ARBA00022670"/>
    </source>
</evidence>
<dbReference type="Proteomes" id="UP001501725">
    <property type="component" value="Unassembled WGS sequence"/>
</dbReference>
<dbReference type="PANTHER" id="PTHR47053">
    <property type="entry name" value="MUREIN DD-ENDOPEPTIDASE MEPH-RELATED"/>
    <property type="match status" value="1"/>
</dbReference>
<proteinExistence type="inferred from homology"/>
<dbReference type="Pfam" id="PF00877">
    <property type="entry name" value="NLPC_P60"/>
    <property type="match status" value="1"/>
</dbReference>
<dbReference type="PROSITE" id="PS51935">
    <property type="entry name" value="NLPC_P60"/>
    <property type="match status" value="1"/>
</dbReference>
<dbReference type="InterPro" id="IPR038765">
    <property type="entry name" value="Papain-like_cys_pep_sf"/>
</dbReference>
<keyword evidence="3" id="KW-0378">Hydrolase</keyword>
<keyword evidence="7" id="KW-1185">Reference proteome</keyword>
<keyword evidence="2" id="KW-0645">Protease</keyword>
<reference evidence="7" key="1">
    <citation type="journal article" date="2019" name="Int. J. Syst. Evol. Microbiol.">
        <title>The Global Catalogue of Microorganisms (GCM) 10K type strain sequencing project: providing services to taxonomists for standard genome sequencing and annotation.</title>
        <authorList>
            <consortium name="The Broad Institute Genomics Platform"/>
            <consortium name="The Broad Institute Genome Sequencing Center for Infectious Disease"/>
            <person name="Wu L."/>
            <person name="Ma J."/>
        </authorList>
    </citation>
    <scope>NUCLEOTIDE SEQUENCE [LARGE SCALE GENOMIC DNA]</scope>
    <source>
        <strain evidence="7">JCM 17919</strain>
    </source>
</reference>
<comment type="similarity">
    <text evidence="1">Belongs to the peptidase C40 family.</text>
</comment>
<evidence type="ECO:0000259" key="5">
    <source>
        <dbReference type="PROSITE" id="PS51935"/>
    </source>
</evidence>
<evidence type="ECO:0000313" key="7">
    <source>
        <dbReference type="Proteomes" id="UP001501725"/>
    </source>
</evidence>
<dbReference type="PANTHER" id="PTHR47053:SF1">
    <property type="entry name" value="MUREIN DD-ENDOPEPTIDASE MEPH-RELATED"/>
    <property type="match status" value="1"/>
</dbReference>
<feature type="domain" description="NlpC/P60" evidence="5">
    <location>
        <begin position="73"/>
        <end position="203"/>
    </location>
</feature>
<comment type="caution">
    <text evidence="6">The sequence shown here is derived from an EMBL/GenBank/DDBJ whole genome shotgun (WGS) entry which is preliminary data.</text>
</comment>
<evidence type="ECO:0000256" key="4">
    <source>
        <dbReference type="ARBA" id="ARBA00022807"/>
    </source>
</evidence>
<gene>
    <name evidence="6" type="ORF">GCM10023184_02890</name>
</gene>
<evidence type="ECO:0000313" key="6">
    <source>
        <dbReference type="EMBL" id="GAA4318577.1"/>
    </source>
</evidence>
<evidence type="ECO:0000256" key="3">
    <source>
        <dbReference type="ARBA" id="ARBA00022801"/>
    </source>
</evidence>
<dbReference type="Gene3D" id="3.90.1720.10">
    <property type="entry name" value="endopeptidase domain like (from Nostoc punctiforme)"/>
    <property type="match status" value="1"/>
</dbReference>
<keyword evidence="4" id="KW-0788">Thiol protease</keyword>
<name>A0ABP8G6Q7_9BACT</name>